<evidence type="ECO:0000256" key="6">
    <source>
        <dbReference type="PROSITE-ProRule" id="PRU00182"/>
    </source>
</evidence>
<dbReference type="PROSITE" id="PS50889">
    <property type="entry name" value="S4"/>
    <property type="match status" value="1"/>
</dbReference>
<dbReference type="InterPro" id="IPR002942">
    <property type="entry name" value="S4_RNA-bd"/>
</dbReference>
<dbReference type="InterPro" id="IPR050188">
    <property type="entry name" value="RluA_PseudoU_synthase"/>
</dbReference>
<proteinExistence type="inferred from homology"/>
<evidence type="ECO:0000256" key="7">
    <source>
        <dbReference type="RuleBase" id="RU362028"/>
    </source>
</evidence>
<dbReference type="RefSeq" id="WP_151618386.1">
    <property type="nucleotide sequence ID" value="NZ_WBXO01000001.1"/>
</dbReference>
<evidence type="ECO:0000259" key="8">
    <source>
        <dbReference type="SMART" id="SM00363"/>
    </source>
</evidence>
<dbReference type="InterPro" id="IPR006145">
    <property type="entry name" value="PsdUridine_synth_RsuA/RluA"/>
</dbReference>
<dbReference type="GO" id="GO:0120159">
    <property type="term" value="F:rRNA pseudouridine synthase activity"/>
    <property type="evidence" value="ECO:0007669"/>
    <property type="project" value="UniProtKB-ARBA"/>
</dbReference>
<evidence type="ECO:0000313" key="9">
    <source>
        <dbReference type="EMBL" id="KAB2954695.1"/>
    </source>
</evidence>
<dbReference type="PROSITE" id="PS01129">
    <property type="entry name" value="PSI_RLU"/>
    <property type="match status" value="1"/>
</dbReference>
<gene>
    <name evidence="9" type="ORF">F9B85_02070</name>
</gene>
<dbReference type="EMBL" id="WBXO01000001">
    <property type="protein sequence ID" value="KAB2954695.1"/>
    <property type="molecule type" value="Genomic_DNA"/>
</dbReference>
<evidence type="ECO:0000256" key="5">
    <source>
        <dbReference type="PIRSR" id="PIRSR606225-1"/>
    </source>
</evidence>
<accession>A0A6I0EV82</accession>
<comment type="similarity">
    <text evidence="2 7">Belongs to the pseudouridine synthase RluA family.</text>
</comment>
<name>A0A6I0EV82_9FIRM</name>
<dbReference type="AlphaFoldDB" id="A0A6I0EV82"/>
<dbReference type="Pfam" id="PF00849">
    <property type="entry name" value="PseudoU_synth_2"/>
    <property type="match status" value="1"/>
</dbReference>
<dbReference type="GO" id="GO:0003723">
    <property type="term" value="F:RNA binding"/>
    <property type="evidence" value="ECO:0007669"/>
    <property type="project" value="UniProtKB-KW"/>
</dbReference>
<dbReference type="CDD" id="cd02869">
    <property type="entry name" value="PseudoU_synth_RluA_like"/>
    <property type="match status" value="1"/>
</dbReference>
<reference evidence="9 10" key="1">
    <citation type="submission" date="2019-10" db="EMBL/GenBank/DDBJ databases">
        <title>Whole-genome sequence of the extremophile Heliorestis acidaminivorans DSM 24790.</title>
        <authorList>
            <person name="Kyndt J.A."/>
            <person name="Meyer T.E."/>
        </authorList>
    </citation>
    <scope>NUCLEOTIDE SEQUENCE [LARGE SCALE GENOMIC DNA]</scope>
    <source>
        <strain evidence="9 10">DSM 24790</strain>
    </source>
</reference>
<dbReference type="InterPro" id="IPR006225">
    <property type="entry name" value="PsdUridine_synth_RluC/D"/>
</dbReference>
<dbReference type="SMART" id="SM00363">
    <property type="entry name" value="S4"/>
    <property type="match status" value="1"/>
</dbReference>
<comment type="caution">
    <text evidence="9">The sequence shown here is derived from an EMBL/GenBank/DDBJ whole genome shotgun (WGS) entry which is preliminary data.</text>
</comment>
<dbReference type="Proteomes" id="UP000468766">
    <property type="component" value="Unassembled WGS sequence"/>
</dbReference>
<feature type="domain" description="RNA-binding S4" evidence="8">
    <location>
        <begin position="10"/>
        <end position="74"/>
    </location>
</feature>
<dbReference type="FunFam" id="3.30.2350.10:FF:000006">
    <property type="entry name" value="Pseudouridine synthase"/>
    <property type="match status" value="1"/>
</dbReference>
<keyword evidence="3 6" id="KW-0694">RNA-binding</keyword>
<organism evidence="9 10">
    <name type="scientific">Heliorestis acidaminivorans</name>
    <dbReference type="NCBI Taxonomy" id="553427"/>
    <lineage>
        <taxon>Bacteria</taxon>
        <taxon>Bacillati</taxon>
        <taxon>Bacillota</taxon>
        <taxon>Clostridia</taxon>
        <taxon>Eubacteriales</taxon>
        <taxon>Heliobacteriaceae</taxon>
        <taxon>Heliorestis</taxon>
    </lineage>
</organism>
<dbReference type="OrthoDB" id="9807829at2"/>
<dbReference type="PANTHER" id="PTHR21600">
    <property type="entry name" value="MITOCHONDRIAL RNA PSEUDOURIDINE SYNTHASE"/>
    <property type="match status" value="1"/>
</dbReference>
<comment type="catalytic activity">
    <reaction evidence="1 7">
        <text>a uridine in RNA = a pseudouridine in RNA</text>
        <dbReference type="Rhea" id="RHEA:48348"/>
        <dbReference type="Rhea" id="RHEA-COMP:12068"/>
        <dbReference type="Rhea" id="RHEA-COMP:12069"/>
        <dbReference type="ChEBI" id="CHEBI:65314"/>
        <dbReference type="ChEBI" id="CHEBI:65315"/>
    </reaction>
</comment>
<dbReference type="Pfam" id="PF01479">
    <property type="entry name" value="S4"/>
    <property type="match status" value="1"/>
</dbReference>
<dbReference type="EC" id="5.4.99.-" evidence="7"/>
<dbReference type="InterPro" id="IPR020103">
    <property type="entry name" value="PsdUridine_synth_cat_dom_sf"/>
</dbReference>
<evidence type="ECO:0000256" key="2">
    <source>
        <dbReference type="ARBA" id="ARBA00010876"/>
    </source>
</evidence>
<feature type="active site" evidence="5">
    <location>
        <position position="133"/>
    </location>
</feature>
<dbReference type="CDD" id="cd00165">
    <property type="entry name" value="S4"/>
    <property type="match status" value="1"/>
</dbReference>
<dbReference type="NCBIfam" id="TIGR00005">
    <property type="entry name" value="rluA_subfam"/>
    <property type="match status" value="1"/>
</dbReference>
<dbReference type="InterPro" id="IPR036986">
    <property type="entry name" value="S4_RNA-bd_sf"/>
</dbReference>
<comment type="function">
    <text evidence="7">Responsible for synthesis of pseudouridine from uracil.</text>
</comment>
<dbReference type="Gene3D" id="3.10.290.10">
    <property type="entry name" value="RNA-binding S4 domain"/>
    <property type="match status" value="1"/>
</dbReference>
<evidence type="ECO:0000313" key="10">
    <source>
        <dbReference type="Proteomes" id="UP000468766"/>
    </source>
</evidence>
<dbReference type="InterPro" id="IPR006224">
    <property type="entry name" value="PsdUridine_synth_RluA-like_CS"/>
</dbReference>
<protein>
    <recommendedName>
        <fullName evidence="7">Pseudouridine synthase</fullName>
        <ecNumber evidence="7">5.4.99.-</ecNumber>
    </recommendedName>
</protein>
<dbReference type="Gene3D" id="3.30.2350.10">
    <property type="entry name" value="Pseudouridine synthase"/>
    <property type="match status" value="1"/>
</dbReference>
<evidence type="ECO:0000256" key="1">
    <source>
        <dbReference type="ARBA" id="ARBA00000073"/>
    </source>
</evidence>
<sequence length="302" mass="33780">MSVLPEDAGTRLDLWLFKKGIAPSRSHGQIWIRDELVMRAEKILKGNYKVKAGDIIVVKKPFPQPVEIGPEDIPLAIVYEDDDLVVINKPAGLVVHPAEGNQTGTLVNALLYHIKDLSGINGEIRPGIVHRIDKDTSGLLVVAKNDVAHIDLAAQVKEHQVKREYLALVHGIVPSETGRIDAPIGRDLRDRQKMAVNSKGKPAVTHFSVKERFPVQGGFSLIHCTLETGRTHQIRVHMAYIDHPVAGDPKYGPRKSAFNLTGQALHAWRLEFQHPRHKKLMSFEQEPPEVFQKLLGKLRQKD</sequence>
<keyword evidence="10" id="KW-1185">Reference proteome</keyword>
<dbReference type="SUPFAM" id="SSF55120">
    <property type="entry name" value="Pseudouridine synthase"/>
    <property type="match status" value="1"/>
</dbReference>
<dbReference type="SUPFAM" id="SSF55174">
    <property type="entry name" value="Alpha-L RNA-binding motif"/>
    <property type="match status" value="1"/>
</dbReference>
<evidence type="ECO:0000256" key="3">
    <source>
        <dbReference type="ARBA" id="ARBA00022884"/>
    </source>
</evidence>
<evidence type="ECO:0000256" key="4">
    <source>
        <dbReference type="ARBA" id="ARBA00023235"/>
    </source>
</evidence>
<dbReference type="PANTHER" id="PTHR21600:SF44">
    <property type="entry name" value="RIBOSOMAL LARGE SUBUNIT PSEUDOURIDINE SYNTHASE D"/>
    <property type="match status" value="1"/>
</dbReference>
<keyword evidence="4 7" id="KW-0413">Isomerase</keyword>
<dbReference type="GO" id="GO:0000455">
    <property type="term" value="P:enzyme-directed rRNA pseudouridine synthesis"/>
    <property type="evidence" value="ECO:0007669"/>
    <property type="project" value="UniProtKB-ARBA"/>
</dbReference>